<gene>
    <name evidence="1" type="ORF">H9865_06860</name>
</gene>
<dbReference type="EMBL" id="DXFW01000020">
    <property type="protein sequence ID" value="HIX05806.1"/>
    <property type="molecule type" value="Genomic_DNA"/>
</dbReference>
<organism evidence="1 2">
    <name type="scientific">Candidatus Allofournierella pullicola</name>
    <dbReference type="NCBI Taxonomy" id="2838596"/>
    <lineage>
        <taxon>Bacteria</taxon>
        <taxon>Bacillati</taxon>
        <taxon>Bacillota</taxon>
        <taxon>Clostridia</taxon>
        <taxon>Eubacteriales</taxon>
        <taxon>Oscillospiraceae</taxon>
        <taxon>Allofournierella</taxon>
    </lineage>
</organism>
<proteinExistence type="predicted"/>
<comment type="caution">
    <text evidence="1">The sequence shown here is derived from an EMBL/GenBank/DDBJ whole genome shotgun (WGS) entry which is preliminary data.</text>
</comment>
<dbReference type="Proteomes" id="UP000824193">
    <property type="component" value="Unassembled WGS sequence"/>
</dbReference>
<evidence type="ECO:0000313" key="1">
    <source>
        <dbReference type="EMBL" id="HIX05806.1"/>
    </source>
</evidence>
<reference evidence="1" key="2">
    <citation type="submission" date="2021-04" db="EMBL/GenBank/DDBJ databases">
        <authorList>
            <person name="Gilroy R."/>
        </authorList>
    </citation>
    <scope>NUCLEOTIDE SEQUENCE</scope>
    <source>
        <strain evidence="1">2239</strain>
    </source>
</reference>
<name>A0A9D1V496_9FIRM</name>
<dbReference type="AlphaFoldDB" id="A0A9D1V496"/>
<reference evidence="1" key="1">
    <citation type="journal article" date="2021" name="PeerJ">
        <title>Extensive microbial diversity within the chicken gut microbiome revealed by metagenomics and culture.</title>
        <authorList>
            <person name="Gilroy R."/>
            <person name="Ravi A."/>
            <person name="Getino M."/>
            <person name="Pursley I."/>
            <person name="Horton D.L."/>
            <person name="Alikhan N.F."/>
            <person name="Baker D."/>
            <person name="Gharbi K."/>
            <person name="Hall N."/>
            <person name="Watson M."/>
            <person name="Adriaenssens E.M."/>
            <person name="Foster-Nyarko E."/>
            <person name="Jarju S."/>
            <person name="Secka A."/>
            <person name="Antonio M."/>
            <person name="Oren A."/>
            <person name="Chaudhuri R.R."/>
            <person name="La Ragione R."/>
            <person name="Hildebrand F."/>
            <person name="Pallen M.J."/>
        </authorList>
    </citation>
    <scope>NUCLEOTIDE SEQUENCE</scope>
    <source>
        <strain evidence="1">2239</strain>
    </source>
</reference>
<sequence length="299" mass="32652">MKVEKFSDAMQNVDDRFVAGAAQPQSAGKTIRFTWKRLAAAAACLCLLAASVFAARGFVFQPETEPIVQTAPASDAPNGMRRFMNWNGMRYEFLENGAVYQIPEGQLGEALGTLIHDIAADPEANAGKDLSATYALGGTVYELKNYDTQFRVAVEYDDGYCICQSTAFTDGTPLDPASYFTLAGFPDNIQAVSVFDHSGSSLLTQLPQKEMEQFVAALAQSVPAQLSDEQYQQIGRAQREGKSFRVTFDLDDGTSYGFYLIPSLNIAMFGDGRYTTPQDFSDTFGGLFDGLEQQAPPVY</sequence>
<protein>
    <submittedName>
        <fullName evidence="1">Uncharacterized protein</fullName>
    </submittedName>
</protein>
<accession>A0A9D1V496</accession>
<evidence type="ECO:0000313" key="2">
    <source>
        <dbReference type="Proteomes" id="UP000824193"/>
    </source>
</evidence>